<accession>A0ABR3FWB5</accession>
<comment type="caution">
    <text evidence="1">The sequence shown here is derived from an EMBL/GenBank/DDBJ whole genome shotgun (WGS) entry which is preliminary data.</text>
</comment>
<keyword evidence="2" id="KW-1185">Reference proteome</keyword>
<organism evidence="1 2">
    <name type="scientific">Marasmius crinis-equi</name>
    <dbReference type="NCBI Taxonomy" id="585013"/>
    <lineage>
        <taxon>Eukaryota</taxon>
        <taxon>Fungi</taxon>
        <taxon>Dikarya</taxon>
        <taxon>Basidiomycota</taxon>
        <taxon>Agaricomycotina</taxon>
        <taxon>Agaricomycetes</taxon>
        <taxon>Agaricomycetidae</taxon>
        <taxon>Agaricales</taxon>
        <taxon>Marasmiineae</taxon>
        <taxon>Marasmiaceae</taxon>
        <taxon>Marasmius</taxon>
    </lineage>
</organism>
<proteinExistence type="predicted"/>
<evidence type="ECO:0000313" key="1">
    <source>
        <dbReference type="EMBL" id="KAL0579630.1"/>
    </source>
</evidence>
<sequence length="441" mass="49288">MESSAAAQERASETEHGTILFKVNETLVKVPSLYLHQNSDIFASAAQIAAAPFRSMDTPIELPLPRGSSVEDFVLFAKIVWALVMNTPLPDDLTRGRWDPVLGLATFWEFAGIRELCVRKILETEPDSKTKVVLGRKHSVKALITAGLEDLADPDVDIPPPVELAEVLGAETSHPISVTFPKFTMVAPSPASSTQQTDGEDERHELFYIETVVFKVNNTLFKVPSRYLHEKSEVFECASRMSESDGKGVEGQSDERPVNLPLPDDAGTEDFVQLVKVIYPLTVNLPPPADLNRNQWTSVLKLSTFWELNEIRELAINEISKTNLTLIDKVVLGRNYRVRPWLLEGLNGLVDPMRDLPSMEELHDNLGTDTAMQLLYIRNFQLLQVLSCGTVQEDILLQHQPFGRAANNNNCWRCGRAMVLHPKRDFPSVESRFAGELAGFE</sequence>
<name>A0ABR3FWB5_9AGAR</name>
<dbReference type="EMBL" id="JBAHYK010000053">
    <property type="protein sequence ID" value="KAL0579630.1"/>
    <property type="molecule type" value="Genomic_DNA"/>
</dbReference>
<evidence type="ECO:0000313" key="2">
    <source>
        <dbReference type="Proteomes" id="UP001465976"/>
    </source>
</evidence>
<reference evidence="1 2" key="1">
    <citation type="submission" date="2024-02" db="EMBL/GenBank/DDBJ databases">
        <title>A draft genome for the cacao thread blight pathogen Marasmius crinis-equi.</title>
        <authorList>
            <person name="Cohen S.P."/>
            <person name="Baruah I.K."/>
            <person name="Amoako-Attah I."/>
            <person name="Bukari Y."/>
            <person name="Meinhardt L.W."/>
            <person name="Bailey B.A."/>
        </authorList>
    </citation>
    <scope>NUCLEOTIDE SEQUENCE [LARGE SCALE GENOMIC DNA]</scope>
    <source>
        <strain evidence="1 2">GH-76</strain>
    </source>
</reference>
<gene>
    <name evidence="1" type="ORF">V5O48_002402</name>
</gene>
<protein>
    <recommendedName>
        <fullName evidence="3">BTB domain-containing protein</fullName>
    </recommendedName>
</protein>
<dbReference type="Proteomes" id="UP001465976">
    <property type="component" value="Unassembled WGS sequence"/>
</dbReference>
<evidence type="ECO:0008006" key="3">
    <source>
        <dbReference type="Google" id="ProtNLM"/>
    </source>
</evidence>